<keyword evidence="1" id="KW-0732">Signal</keyword>
<feature type="chain" id="PRO_5019126189" evidence="1">
    <location>
        <begin position="27"/>
        <end position="593"/>
    </location>
</feature>
<comment type="caution">
    <text evidence="3">The sequence shown here is derived from an EMBL/GenBank/DDBJ whole genome shotgun (WGS) entry which is preliminary data.</text>
</comment>
<accession>A0A419W5Z1</accession>
<dbReference type="Proteomes" id="UP000283387">
    <property type="component" value="Unassembled WGS sequence"/>
</dbReference>
<feature type="domain" description="Alpha-L-rhamnosidase six-hairpin glycosidase" evidence="2">
    <location>
        <begin position="204"/>
        <end position="381"/>
    </location>
</feature>
<dbReference type="RefSeq" id="WP_120272244.1">
    <property type="nucleotide sequence ID" value="NZ_RAPN01000001.1"/>
</dbReference>
<dbReference type="EMBL" id="RAPN01000001">
    <property type="protein sequence ID" value="RKD90883.1"/>
    <property type="molecule type" value="Genomic_DNA"/>
</dbReference>
<dbReference type="AlphaFoldDB" id="A0A419W5Z1"/>
<dbReference type="Gene3D" id="1.50.10.10">
    <property type="match status" value="1"/>
</dbReference>
<protein>
    <submittedName>
        <fullName evidence="3">Alpha-L-rhamnosidase-like protein</fullName>
    </submittedName>
</protein>
<sequence length="593" mass="66596">MKNLKIKDIRIIVLAILCLCVSVVKAQLPPVFDNQDLQRVRTSDLSQAFIVPQGIVWTSDSTGKFVQNTEMLLNPSTGQSDLSRGDVFTIKNDGVMQHGVVLDFGREIQGGIEIVTSRGNPGPPVKVRIRLGESVGETMTDVGVNGATNDHAMRDFEVALTNMGRLEIGESGFRFVRIDLVGADAKIRIKEISAIFRYRDIPYLGSFTCNDEKLNTIWMTGAYTVHLNMQNYLWDGIKRDRLVWVGDMHPEVMTINSVFGHNDVVPKTLDFAKNQYPLPNWMNGISSYSMWWIMVQRDWYNYQGDLSYLKEQKEYLVGLLHQLAKYIDEDGKEILDGERFLDWPTSENKEATDAGYQAMMMMAFNAGAELCRILDETGTVALCEQSIAKIEKYVPEMAGTKQDAALLAISGLISPQLANEKALSLDGVHKMSTFYGYYMLTARAMAGDYQGAIDNIREYWGAMLDLGATTFWEDFDIDWMTNAARIDELIPEGKIDVHANYGDYCYVGYRHSLCHGWASGPTAWLTQYVLGVNVVEPGCKVIKLSPHLGDLQWVKGTFPTPHGILTIEHQKLPDGSVRTTYEKPDEITVIVEN</sequence>
<gene>
    <name evidence="3" type="ORF">BC643_1228</name>
</gene>
<evidence type="ECO:0000256" key="1">
    <source>
        <dbReference type="SAM" id="SignalP"/>
    </source>
</evidence>
<keyword evidence="4" id="KW-1185">Reference proteome</keyword>
<reference evidence="3 4" key="1">
    <citation type="submission" date="2018-09" db="EMBL/GenBank/DDBJ databases">
        <title>Genomic Encyclopedia of Archaeal and Bacterial Type Strains, Phase II (KMG-II): from individual species to whole genera.</title>
        <authorList>
            <person name="Goeker M."/>
        </authorList>
    </citation>
    <scope>NUCLEOTIDE SEQUENCE [LARGE SCALE GENOMIC DNA]</scope>
    <source>
        <strain evidence="3 4">DSM 27148</strain>
    </source>
</reference>
<evidence type="ECO:0000259" key="2">
    <source>
        <dbReference type="Pfam" id="PF17389"/>
    </source>
</evidence>
<proteinExistence type="predicted"/>
<evidence type="ECO:0000313" key="4">
    <source>
        <dbReference type="Proteomes" id="UP000283387"/>
    </source>
</evidence>
<dbReference type="InterPro" id="IPR035396">
    <property type="entry name" value="Bac_rhamnosid6H"/>
</dbReference>
<dbReference type="InterPro" id="IPR012341">
    <property type="entry name" value="6hp_glycosidase-like_sf"/>
</dbReference>
<feature type="signal peptide" evidence="1">
    <location>
        <begin position="1"/>
        <end position="26"/>
    </location>
</feature>
<evidence type="ECO:0000313" key="3">
    <source>
        <dbReference type="EMBL" id="RKD90883.1"/>
    </source>
</evidence>
<dbReference type="OrthoDB" id="9815108at2"/>
<dbReference type="GO" id="GO:0005975">
    <property type="term" value="P:carbohydrate metabolic process"/>
    <property type="evidence" value="ECO:0007669"/>
    <property type="project" value="InterPro"/>
</dbReference>
<dbReference type="PANTHER" id="PTHR34987">
    <property type="entry name" value="C, PUTATIVE (AFU_ORTHOLOGUE AFUA_3G02880)-RELATED"/>
    <property type="match status" value="1"/>
</dbReference>
<dbReference type="Pfam" id="PF17389">
    <property type="entry name" value="Bac_rhamnosid6H"/>
    <property type="match status" value="1"/>
</dbReference>
<dbReference type="InterPro" id="IPR008928">
    <property type="entry name" value="6-hairpin_glycosidase_sf"/>
</dbReference>
<name>A0A419W5Z1_9BACT</name>
<dbReference type="PANTHER" id="PTHR34987:SF6">
    <property type="entry name" value="ALPHA-L-RHAMNOSIDASE SIX-HAIRPIN GLYCOSIDASE DOMAIN-CONTAINING PROTEIN"/>
    <property type="match status" value="1"/>
</dbReference>
<dbReference type="SUPFAM" id="SSF48208">
    <property type="entry name" value="Six-hairpin glycosidases"/>
    <property type="match status" value="1"/>
</dbReference>
<organism evidence="3 4">
    <name type="scientific">Mangrovibacterium diazotrophicum</name>
    <dbReference type="NCBI Taxonomy" id="1261403"/>
    <lineage>
        <taxon>Bacteria</taxon>
        <taxon>Pseudomonadati</taxon>
        <taxon>Bacteroidota</taxon>
        <taxon>Bacteroidia</taxon>
        <taxon>Marinilabiliales</taxon>
        <taxon>Prolixibacteraceae</taxon>
        <taxon>Mangrovibacterium</taxon>
    </lineage>
</organism>
<dbReference type="Gene3D" id="2.60.420.10">
    <property type="entry name" value="Maltose phosphorylase, domain 3"/>
    <property type="match status" value="1"/>
</dbReference>